<sequence length="74" mass="8301">MLPRSLPPAKHRPSIIVIALSVSLSKKELREGGALLLVQSFCVRSRTTRHLLAPTKAFIYLSSDDVLWENQGRM</sequence>
<reference evidence="1 2" key="1">
    <citation type="journal article" date="2019" name="Nat. Ecol. Evol.">
        <title>Megaphylogeny resolves global patterns of mushroom evolution.</title>
        <authorList>
            <person name="Varga T."/>
            <person name="Krizsan K."/>
            <person name="Foldi C."/>
            <person name="Dima B."/>
            <person name="Sanchez-Garcia M."/>
            <person name="Sanchez-Ramirez S."/>
            <person name="Szollosi G.J."/>
            <person name="Szarkandi J.G."/>
            <person name="Papp V."/>
            <person name="Albert L."/>
            <person name="Andreopoulos W."/>
            <person name="Angelini C."/>
            <person name="Antonin V."/>
            <person name="Barry K.W."/>
            <person name="Bougher N.L."/>
            <person name="Buchanan P."/>
            <person name="Buyck B."/>
            <person name="Bense V."/>
            <person name="Catcheside P."/>
            <person name="Chovatia M."/>
            <person name="Cooper J."/>
            <person name="Damon W."/>
            <person name="Desjardin D."/>
            <person name="Finy P."/>
            <person name="Geml J."/>
            <person name="Haridas S."/>
            <person name="Hughes K."/>
            <person name="Justo A."/>
            <person name="Karasinski D."/>
            <person name="Kautmanova I."/>
            <person name="Kiss B."/>
            <person name="Kocsube S."/>
            <person name="Kotiranta H."/>
            <person name="LaButti K.M."/>
            <person name="Lechner B.E."/>
            <person name="Liimatainen K."/>
            <person name="Lipzen A."/>
            <person name="Lukacs Z."/>
            <person name="Mihaltcheva S."/>
            <person name="Morgado L.N."/>
            <person name="Niskanen T."/>
            <person name="Noordeloos M.E."/>
            <person name="Ohm R.A."/>
            <person name="Ortiz-Santana B."/>
            <person name="Ovrebo C."/>
            <person name="Racz N."/>
            <person name="Riley R."/>
            <person name="Savchenko A."/>
            <person name="Shiryaev A."/>
            <person name="Soop K."/>
            <person name="Spirin V."/>
            <person name="Szebenyi C."/>
            <person name="Tomsovsky M."/>
            <person name="Tulloss R.E."/>
            <person name="Uehling J."/>
            <person name="Grigoriev I.V."/>
            <person name="Vagvolgyi C."/>
            <person name="Papp T."/>
            <person name="Martin F.M."/>
            <person name="Miettinen O."/>
            <person name="Hibbett D.S."/>
            <person name="Nagy L.G."/>
        </authorList>
    </citation>
    <scope>NUCLEOTIDE SEQUENCE [LARGE SCALE GENOMIC DNA]</scope>
    <source>
        <strain evidence="1 2">CBS 121175</strain>
    </source>
</reference>
<keyword evidence="2" id="KW-1185">Reference proteome</keyword>
<gene>
    <name evidence="1" type="ORF">FA15DRAFT_212418</name>
</gene>
<organism evidence="1 2">
    <name type="scientific">Coprinopsis marcescibilis</name>
    <name type="common">Agaric fungus</name>
    <name type="synonym">Psathyrella marcescibilis</name>
    <dbReference type="NCBI Taxonomy" id="230819"/>
    <lineage>
        <taxon>Eukaryota</taxon>
        <taxon>Fungi</taxon>
        <taxon>Dikarya</taxon>
        <taxon>Basidiomycota</taxon>
        <taxon>Agaricomycotina</taxon>
        <taxon>Agaricomycetes</taxon>
        <taxon>Agaricomycetidae</taxon>
        <taxon>Agaricales</taxon>
        <taxon>Agaricineae</taxon>
        <taxon>Psathyrellaceae</taxon>
        <taxon>Coprinopsis</taxon>
    </lineage>
</organism>
<name>A0A5C3L5I9_COPMA</name>
<dbReference type="EMBL" id="ML210165">
    <property type="protein sequence ID" value="TFK27406.1"/>
    <property type="molecule type" value="Genomic_DNA"/>
</dbReference>
<proteinExistence type="predicted"/>
<accession>A0A5C3L5I9</accession>
<protein>
    <submittedName>
        <fullName evidence="1">Uncharacterized protein</fullName>
    </submittedName>
</protein>
<evidence type="ECO:0000313" key="1">
    <source>
        <dbReference type="EMBL" id="TFK27406.1"/>
    </source>
</evidence>
<dbReference type="Proteomes" id="UP000307440">
    <property type="component" value="Unassembled WGS sequence"/>
</dbReference>
<dbReference type="AlphaFoldDB" id="A0A5C3L5I9"/>
<evidence type="ECO:0000313" key="2">
    <source>
        <dbReference type="Proteomes" id="UP000307440"/>
    </source>
</evidence>